<dbReference type="Proteomes" id="UP000725002">
    <property type="component" value="Unassembled WGS sequence"/>
</dbReference>
<keyword evidence="3 6" id="KW-0808">Transferase</keyword>
<feature type="domain" description="SAM-dependent MTase RsmB/NOP-type" evidence="7">
    <location>
        <begin position="1"/>
        <end position="305"/>
    </location>
</feature>
<comment type="similarity">
    <text evidence="6">Belongs to the class I-like SAM-binding methyltransferase superfamily. RsmB/NOP family.</text>
</comment>
<dbReference type="Gene3D" id="3.30.70.1170">
    <property type="entry name" value="Sun protein, domain 3"/>
    <property type="match status" value="1"/>
</dbReference>
<dbReference type="AlphaFoldDB" id="A0A940DXP1"/>
<feature type="active site" description="Nucleophile" evidence="6">
    <location>
        <position position="241"/>
    </location>
</feature>
<proteinExistence type="inferred from homology"/>
<dbReference type="InterPro" id="IPR001678">
    <property type="entry name" value="MeTrfase_RsmB-F_NOP2_dom"/>
</dbReference>
<dbReference type="Gene3D" id="3.40.50.150">
    <property type="entry name" value="Vaccinia Virus protein VP39"/>
    <property type="match status" value="1"/>
</dbReference>
<comment type="caution">
    <text evidence="6">Lacks conserved residue(s) required for the propagation of feature annotation.</text>
</comment>
<dbReference type="InterPro" id="IPR049560">
    <property type="entry name" value="MeTrfase_RsmB-F_NOP2_cat"/>
</dbReference>
<accession>A0A940DXP1</accession>
<keyword evidence="1" id="KW-0963">Cytoplasm</keyword>
<evidence type="ECO:0000256" key="1">
    <source>
        <dbReference type="ARBA" id="ARBA00022490"/>
    </source>
</evidence>
<dbReference type="InterPro" id="IPR023267">
    <property type="entry name" value="RCMT"/>
</dbReference>
<dbReference type="GO" id="GO:0001510">
    <property type="term" value="P:RNA methylation"/>
    <property type="evidence" value="ECO:0007669"/>
    <property type="project" value="InterPro"/>
</dbReference>
<feature type="binding site" evidence="6">
    <location>
        <position position="144"/>
    </location>
    <ligand>
        <name>S-adenosyl-L-methionine</name>
        <dbReference type="ChEBI" id="CHEBI:59789"/>
    </ligand>
</feature>
<organism evidence="8 9">
    <name type="scientific">Candidatus Cryptobacteroides avicola</name>
    <dbReference type="NCBI Taxonomy" id="2840757"/>
    <lineage>
        <taxon>Bacteria</taxon>
        <taxon>Pseudomonadati</taxon>
        <taxon>Bacteroidota</taxon>
        <taxon>Bacteroidia</taxon>
        <taxon>Bacteroidales</taxon>
        <taxon>Candidatus Cryptobacteroides</taxon>
    </lineage>
</organism>
<dbReference type="GO" id="GO:0003723">
    <property type="term" value="F:RNA binding"/>
    <property type="evidence" value="ECO:0007669"/>
    <property type="project" value="UniProtKB-UniRule"/>
</dbReference>
<dbReference type="InterPro" id="IPR031341">
    <property type="entry name" value="Methyltr_RsmF_N"/>
</dbReference>
<keyword evidence="2 6" id="KW-0489">Methyltransferase</keyword>
<dbReference type="PROSITE" id="PS51686">
    <property type="entry name" value="SAM_MT_RSMB_NOP"/>
    <property type="match status" value="1"/>
</dbReference>
<dbReference type="Pfam" id="PF13636">
    <property type="entry name" value="Methyltranf_PUA"/>
    <property type="match status" value="1"/>
</dbReference>
<feature type="binding site" evidence="6">
    <location>
        <position position="171"/>
    </location>
    <ligand>
        <name>S-adenosyl-L-methionine</name>
        <dbReference type="ChEBI" id="CHEBI:59789"/>
    </ligand>
</feature>
<evidence type="ECO:0000259" key="7">
    <source>
        <dbReference type="PROSITE" id="PS51686"/>
    </source>
</evidence>
<evidence type="ECO:0000256" key="3">
    <source>
        <dbReference type="ARBA" id="ARBA00022679"/>
    </source>
</evidence>
<evidence type="ECO:0000256" key="2">
    <source>
        <dbReference type="ARBA" id="ARBA00022603"/>
    </source>
</evidence>
<keyword evidence="4 6" id="KW-0949">S-adenosyl-L-methionine</keyword>
<evidence type="ECO:0000256" key="6">
    <source>
        <dbReference type="PROSITE-ProRule" id="PRU01023"/>
    </source>
</evidence>
<evidence type="ECO:0000313" key="9">
    <source>
        <dbReference type="Proteomes" id="UP000725002"/>
    </source>
</evidence>
<reference evidence="8" key="1">
    <citation type="submission" date="2020-10" db="EMBL/GenBank/DDBJ databases">
        <authorList>
            <person name="Gilroy R."/>
        </authorList>
    </citation>
    <scope>NUCLEOTIDE SEQUENCE</scope>
    <source>
        <strain evidence="8">G3-8215</strain>
    </source>
</reference>
<dbReference type="Gene3D" id="2.30.130.60">
    <property type="match status" value="1"/>
</dbReference>
<gene>
    <name evidence="8" type="ORF">IAB75_10420</name>
</gene>
<name>A0A940DXP1_9BACT</name>
<dbReference type="SUPFAM" id="SSF53335">
    <property type="entry name" value="S-adenosyl-L-methionine-dependent methyltransferases"/>
    <property type="match status" value="1"/>
</dbReference>
<feature type="binding site" evidence="6">
    <location>
        <position position="188"/>
    </location>
    <ligand>
        <name>S-adenosyl-L-methionine</name>
        <dbReference type="ChEBI" id="CHEBI:59789"/>
    </ligand>
</feature>
<dbReference type="PRINTS" id="PR02008">
    <property type="entry name" value="RCMTFAMILY"/>
</dbReference>
<reference evidence="8" key="2">
    <citation type="journal article" date="2021" name="PeerJ">
        <title>Extensive microbial diversity within the chicken gut microbiome revealed by metagenomics and culture.</title>
        <authorList>
            <person name="Gilroy R."/>
            <person name="Ravi A."/>
            <person name="Getino M."/>
            <person name="Pursley I."/>
            <person name="Horton D.L."/>
            <person name="Alikhan N.F."/>
            <person name="Baker D."/>
            <person name="Gharbi K."/>
            <person name="Hall N."/>
            <person name="Watson M."/>
            <person name="Adriaenssens E.M."/>
            <person name="Foster-Nyarko E."/>
            <person name="Jarju S."/>
            <person name="Secka A."/>
            <person name="Antonio M."/>
            <person name="Oren A."/>
            <person name="Chaudhuri R.R."/>
            <person name="La Ragione R."/>
            <person name="Hildebrand F."/>
            <person name="Pallen M.J."/>
        </authorList>
    </citation>
    <scope>NUCLEOTIDE SEQUENCE</scope>
    <source>
        <strain evidence="8">G3-8215</strain>
    </source>
</reference>
<dbReference type="Pfam" id="PF01189">
    <property type="entry name" value="Methyltr_RsmB-F"/>
    <property type="match status" value="1"/>
</dbReference>
<comment type="caution">
    <text evidence="8">The sequence shown here is derived from an EMBL/GenBank/DDBJ whole genome shotgun (WGS) entry which is preliminary data.</text>
</comment>
<evidence type="ECO:0000256" key="5">
    <source>
        <dbReference type="ARBA" id="ARBA00022884"/>
    </source>
</evidence>
<keyword evidence="5 6" id="KW-0694">RNA-binding</keyword>
<protein>
    <submittedName>
        <fullName evidence="8">rRNA cytosine-C5-methyltransferase</fullName>
    </submittedName>
</protein>
<evidence type="ECO:0000256" key="4">
    <source>
        <dbReference type="ARBA" id="ARBA00022691"/>
    </source>
</evidence>
<dbReference type="PANTHER" id="PTHR22807">
    <property type="entry name" value="NOP2 YEAST -RELATED NOL1/NOP2/FMU SUN DOMAIN-CONTAINING"/>
    <property type="match status" value="1"/>
</dbReference>
<dbReference type="Pfam" id="PF17125">
    <property type="entry name" value="Methyltr_RsmF_N"/>
    <property type="match status" value="1"/>
</dbReference>
<evidence type="ECO:0000313" key="8">
    <source>
        <dbReference type="EMBL" id="MBO8484506.1"/>
    </source>
</evidence>
<dbReference type="PANTHER" id="PTHR22807:SF30">
    <property type="entry name" value="28S RRNA (CYTOSINE(4447)-C(5))-METHYLTRANSFERASE-RELATED"/>
    <property type="match status" value="1"/>
</dbReference>
<dbReference type="GO" id="GO:0008173">
    <property type="term" value="F:RNA methyltransferase activity"/>
    <property type="evidence" value="ECO:0007669"/>
    <property type="project" value="InterPro"/>
</dbReference>
<sequence length="471" mass="51144">MSVGLKEGFRKYLEEAIGHENASVAFSALDGPASVSVRLNPGKDMPGTRQWAGIVPWSPQGRFLDVRPAFTLDPFFHAGAYYVQDSSSMFVGHVFRRILPRILEGKGRPLRILDLCASPGGKTTDLAASLREVCGGAFMLVANEVVGQRASVLASNAAVWGDPCIAVTSDDPSGFASLTGWFDVILADVPCSGEGMFRKDMQAREQWSEDNVRLCQARQRRIAGDVWPALAEGGVFIYSTCTFNRYENDENVEWISGTLGAEVISSGIFSGEGIPEGVLETDHGFSLVPGLVTGEGQYCAALVKTAETKSGGREKVAKGRFDSIHGKDASCVKDCFTEEVDVVSKDGFIKVLPQAVSREMLHIESRLHLLSSGCAAGEFKKGVLVPDPDLALSLIFRHDAYPKADVDIGTALSYLHGDQLVLRDHPAGYLAICYGNLPLGFVKNLGSRCNSLYPRGRRIRMDIDKNRIQDF</sequence>
<dbReference type="InterPro" id="IPR027391">
    <property type="entry name" value="Nol1_Nop2_Fmu_2"/>
</dbReference>
<dbReference type="InterPro" id="IPR029063">
    <property type="entry name" value="SAM-dependent_MTases_sf"/>
</dbReference>
<dbReference type="EMBL" id="JADILV010000076">
    <property type="protein sequence ID" value="MBO8484506.1"/>
    <property type="molecule type" value="Genomic_DNA"/>
</dbReference>